<dbReference type="Proteomes" id="UP000603602">
    <property type="component" value="Unassembled WGS sequence"/>
</dbReference>
<feature type="domain" description="PAC" evidence="2">
    <location>
        <begin position="98"/>
        <end position="151"/>
    </location>
</feature>
<dbReference type="SUPFAM" id="SSF55073">
    <property type="entry name" value="Nucleotide cyclase"/>
    <property type="match status" value="1"/>
</dbReference>
<dbReference type="Pfam" id="PF00990">
    <property type="entry name" value="GGDEF"/>
    <property type="match status" value="1"/>
</dbReference>
<dbReference type="InterPro" id="IPR013655">
    <property type="entry name" value="PAS_fold_3"/>
</dbReference>
<dbReference type="SMART" id="SM00267">
    <property type="entry name" value="GGDEF"/>
    <property type="match status" value="1"/>
</dbReference>
<accession>A0ABR9BET6</accession>
<comment type="caution">
    <text evidence="4">The sequence shown here is derived from an EMBL/GenBank/DDBJ whole genome shotgun (WGS) entry which is preliminary data.</text>
</comment>
<dbReference type="Gene3D" id="3.30.70.270">
    <property type="match status" value="1"/>
</dbReference>
<dbReference type="InterPro" id="IPR000160">
    <property type="entry name" value="GGDEF_dom"/>
</dbReference>
<dbReference type="PROSITE" id="PS50887">
    <property type="entry name" value="GGDEF"/>
    <property type="match status" value="1"/>
</dbReference>
<feature type="domain" description="GGDEF" evidence="3">
    <location>
        <begin position="445"/>
        <end position="577"/>
    </location>
</feature>
<evidence type="ECO:0000259" key="1">
    <source>
        <dbReference type="PROSITE" id="PS50112"/>
    </source>
</evidence>
<dbReference type="CDD" id="cd01949">
    <property type="entry name" value="GGDEF"/>
    <property type="match status" value="1"/>
</dbReference>
<dbReference type="InterPro" id="IPR029787">
    <property type="entry name" value="Nucleotide_cyclase"/>
</dbReference>
<sequence length="577" mass="64572">MLTPNLPEDQLQSRPRGTAGCADEERLRLIQQATGVGTWDWDIPGDRVVWDDACWAMLGYAPREQALSYEQWKALVHPVDLRAIEPVVQQEIEAGGRFVIEFRYLDASGRWRWVQGRGQVVGRDAAGAPLRMVGTHTDIHEARTAQEEARALYERLNKIAAHVPGVVYQYRLWPDGRSAFPYASEGMRAIYGVAPEAVAEDASAVFSVIHEDDLARVGESIRRSAERLAVWRDEYRVRRPDGTLIWVEGEASPEALEDGSILWHGYIRDVTDHKALALAQAADRQRLGNILWGTGVGTWEWNVQTGEARFNERWAEMIGYSLAELAPVGIHTWQRFAHPDDLAASAERLAEHFSGAADTYECEARMHHRDGHWIWVLDRGRVVSRTADGRPEWMAGTHLDITARKTAELRLQHLAHHDPLTGLPTRSLLADRLHHAMAQAHRRDDLLAVAYVDLDGFKTINDSYGHEAGDLLLKTVASRMVGCVREGDTVARIGGDEFVVLLTDLAQRADAAPLVERLLAVCADPVELGLQVMQISCSIGVVFFGHGDQIGVDELLRQADQAMYRAKQRGRNRWEAA</sequence>
<feature type="domain" description="PAC" evidence="2">
    <location>
        <begin position="231"/>
        <end position="282"/>
    </location>
</feature>
<dbReference type="NCBIfam" id="TIGR00254">
    <property type="entry name" value="GGDEF"/>
    <property type="match status" value="1"/>
</dbReference>
<feature type="domain" description="PAS" evidence="1">
    <location>
        <begin position="175"/>
        <end position="228"/>
    </location>
</feature>
<dbReference type="PANTHER" id="PTHR44757:SF2">
    <property type="entry name" value="BIOFILM ARCHITECTURE MAINTENANCE PROTEIN MBAA"/>
    <property type="match status" value="1"/>
</dbReference>
<protein>
    <submittedName>
        <fullName evidence="4">PAS domain-containing protein</fullName>
    </submittedName>
</protein>
<dbReference type="Gene3D" id="3.30.450.20">
    <property type="entry name" value="PAS domain"/>
    <property type="match status" value="3"/>
</dbReference>
<evidence type="ECO:0000313" key="5">
    <source>
        <dbReference type="Proteomes" id="UP000603602"/>
    </source>
</evidence>
<dbReference type="RefSeq" id="WP_187718545.1">
    <property type="nucleotide sequence ID" value="NZ_JACTAH010000002.1"/>
</dbReference>
<organism evidence="4 5">
    <name type="scientific">Thauera sedimentorum</name>
    <dbReference type="NCBI Taxonomy" id="2767595"/>
    <lineage>
        <taxon>Bacteria</taxon>
        <taxon>Pseudomonadati</taxon>
        <taxon>Pseudomonadota</taxon>
        <taxon>Betaproteobacteria</taxon>
        <taxon>Rhodocyclales</taxon>
        <taxon>Zoogloeaceae</taxon>
        <taxon>Thauera</taxon>
    </lineage>
</organism>
<dbReference type="InterPro" id="IPR035965">
    <property type="entry name" value="PAS-like_dom_sf"/>
</dbReference>
<keyword evidence="5" id="KW-1185">Reference proteome</keyword>
<feature type="domain" description="PAC" evidence="2">
    <location>
        <begin position="360"/>
        <end position="413"/>
    </location>
</feature>
<dbReference type="Pfam" id="PF08447">
    <property type="entry name" value="PAS_3"/>
    <property type="match status" value="3"/>
</dbReference>
<dbReference type="SUPFAM" id="SSF55785">
    <property type="entry name" value="PYP-like sensor domain (PAS domain)"/>
    <property type="match status" value="3"/>
</dbReference>
<name>A0ABR9BET6_9RHOO</name>
<dbReference type="InterPro" id="IPR052155">
    <property type="entry name" value="Biofilm_reg_signaling"/>
</dbReference>
<feature type="domain" description="PAS" evidence="1">
    <location>
        <begin position="23"/>
        <end position="95"/>
    </location>
</feature>
<dbReference type="SMART" id="SM00086">
    <property type="entry name" value="PAC"/>
    <property type="match status" value="3"/>
</dbReference>
<dbReference type="PROSITE" id="PS50113">
    <property type="entry name" value="PAC"/>
    <property type="match status" value="3"/>
</dbReference>
<dbReference type="InterPro" id="IPR000700">
    <property type="entry name" value="PAS-assoc_C"/>
</dbReference>
<reference evidence="5" key="1">
    <citation type="submission" date="2023-07" db="EMBL/GenBank/DDBJ databases">
        <title>Thauera sp. CAU 1555 isolated from sand of Yaerae Beach.</title>
        <authorList>
            <person name="Kim W."/>
        </authorList>
    </citation>
    <scope>NUCLEOTIDE SEQUENCE [LARGE SCALE GENOMIC DNA]</scope>
    <source>
        <strain evidence="5">CAU 1555</strain>
    </source>
</reference>
<dbReference type="SMART" id="SM00091">
    <property type="entry name" value="PAS"/>
    <property type="match status" value="3"/>
</dbReference>
<evidence type="ECO:0000259" key="3">
    <source>
        <dbReference type="PROSITE" id="PS50887"/>
    </source>
</evidence>
<dbReference type="PANTHER" id="PTHR44757">
    <property type="entry name" value="DIGUANYLATE CYCLASE DGCP"/>
    <property type="match status" value="1"/>
</dbReference>
<dbReference type="InterPro" id="IPR043128">
    <property type="entry name" value="Rev_trsase/Diguanyl_cyclase"/>
</dbReference>
<dbReference type="InterPro" id="IPR000014">
    <property type="entry name" value="PAS"/>
</dbReference>
<proteinExistence type="predicted"/>
<dbReference type="PROSITE" id="PS50112">
    <property type="entry name" value="PAS"/>
    <property type="match status" value="2"/>
</dbReference>
<evidence type="ECO:0000313" key="4">
    <source>
        <dbReference type="EMBL" id="MBD8503736.1"/>
    </source>
</evidence>
<evidence type="ECO:0000259" key="2">
    <source>
        <dbReference type="PROSITE" id="PS50113"/>
    </source>
</evidence>
<dbReference type="CDD" id="cd00130">
    <property type="entry name" value="PAS"/>
    <property type="match status" value="3"/>
</dbReference>
<dbReference type="InterPro" id="IPR001610">
    <property type="entry name" value="PAC"/>
</dbReference>
<dbReference type="EMBL" id="JACYTO010000002">
    <property type="protein sequence ID" value="MBD8503736.1"/>
    <property type="molecule type" value="Genomic_DNA"/>
</dbReference>
<dbReference type="NCBIfam" id="TIGR00229">
    <property type="entry name" value="sensory_box"/>
    <property type="match status" value="3"/>
</dbReference>
<gene>
    <name evidence="4" type="ORF">IFO67_12645</name>
</gene>